<sequence>MKQDTKWTAAVSWLACFLGLALGGAFFYAGLQKRLEPYQFAEAILAYDLLPQALVGLTAAILPWVALTSGFFLALGYLLEIPGRLLRGLGLSFGRWLVGGIKRRSCLLLIILQLMLILGVLFITLARGLKIDCGCGLIWARRVGWGIILEDAATLALAVFLYWWELPRVREADSPLDDPKPRAEV</sequence>
<feature type="transmembrane region" description="Helical" evidence="5">
    <location>
        <begin position="105"/>
        <end position="125"/>
    </location>
</feature>
<dbReference type="InterPro" id="IPR009908">
    <property type="entry name" value="Methylamine_util_MauE"/>
</dbReference>
<comment type="caution">
    <text evidence="7">The sequence shown here is derived from an EMBL/GenBank/DDBJ whole genome shotgun (WGS) entry which is preliminary data.</text>
</comment>
<dbReference type="Pfam" id="PF07291">
    <property type="entry name" value="MauE"/>
    <property type="match status" value="1"/>
</dbReference>
<feature type="transmembrane region" description="Helical" evidence="5">
    <location>
        <begin position="49"/>
        <end position="79"/>
    </location>
</feature>
<keyword evidence="3 5" id="KW-1133">Transmembrane helix</keyword>
<feature type="transmembrane region" description="Helical" evidence="5">
    <location>
        <begin position="7"/>
        <end position="29"/>
    </location>
</feature>
<dbReference type="EMBL" id="DTMF01000263">
    <property type="protein sequence ID" value="HGF34835.1"/>
    <property type="molecule type" value="Genomic_DNA"/>
</dbReference>
<dbReference type="AlphaFoldDB" id="A0A7C3V657"/>
<evidence type="ECO:0000256" key="4">
    <source>
        <dbReference type="ARBA" id="ARBA00023136"/>
    </source>
</evidence>
<evidence type="ECO:0000256" key="3">
    <source>
        <dbReference type="ARBA" id="ARBA00022989"/>
    </source>
</evidence>
<evidence type="ECO:0000256" key="1">
    <source>
        <dbReference type="ARBA" id="ARBA00004141"/>
    </source>
</evidence>
<comment type="subcellular location">
    <subcellularLocation>
        <location evidence="1">Membrane</location>
        <topology evidence="1">Multi-pass membrane protein</topology>
    </subcellularLocation>
</comment>
<accession>A0A7C3V657</accession>
<dbReference type="GO" id="GO:0016020">
    <property type="term" value="C:membrane"/>
    <property type="evidence" value="ECO:0007669"/>
    <property type="project" value="UniProtKB-SubCell"/>
</dbReference>
<reference evidence="7" key="1">
    <citation type="journal article" date="2020" name="mSystems">
        <title>Genome- and Community-Level Interaction Insights into Carbon Utilization and Element Cycling Functions of Hydrothermarchaeota in Hydrothermal Sediment.</title>
        <authorList>
            <person name="Zhou Z."/>
            <person name="Liu Y."/>
            <person name="Xu W."/>
            <person name="Pan J."/>
            <person name="Luo Z.H."/>
            <person name="Li M."/>
        </authorList>
    </citation>
    <scope>NUCLEOTIDE SEQUENCE [LARGE SCALE GENOMIC DNA]</scope>
    <source>
        <strain evidence="7">SpSt-897</strain>
    </source>
</reference>
<evidence type="ECO:0000259" key="6">
    <source>
        <dbReference type="Pfam" id="PF07291"/>
    </source>
</evidence>
<gene>
    <name evidence="7" type="ORF">ENW96_10685</name>
</gene>
<keyword evidence="2 5" id="KW-0812">Transmembrane</keyword>
<keyword evidence="4 5" id="KW-0472">Membrane</keyword>
<name>A0A7C3V657_9BACT</name>
<feature type="domain" description="Methylamine utilisation protein MauE" evidence="6">
    <location>
        <begin position="12"/>
        <end position="163"/>
    </location>
</feature>
<protein>
    <recommendedName>
        <fullName evidence="6">Methylamine utilisation protein MauE domain-containing protein</fullName>
    </recommendedName>
</protein>
<evidence type="ECO:0000313" key="7">
    <source>
        <dbReference type="EMBL" id="HGF34835.1"/>
    </source>
</evidence>
<feature type="transmembrane region" description="Helical" evidence="5">
    <location>
        <begin position="145"/>
        <end position="164"/>
    </location>
</feature>
<organism evidence="7">
    <name type="scientific">Desulfobacca acetoxidans</name>
    <dbReference type="NCBI Taxonomy" id="60893"/>
    <lineage>
        <taxon>Bacteria</taxon>
        <taxon>Pseudomonadati</taxon>
        <taxon>Thermodesulfobacteriota</taxon>
        <taxon>Desulfobaccia</taxon>
        <taxon>Desulfobaccales</taxon>
        <taxon>Desulfobaccaceae</taxon>
        <taxon>Desulfobacca</taxon>
    </lineage>
</organism>
<proteinExistence type="predicted"/>
<dbReference type="GO" id="GO:0030416">
    <property type="term" value="P:methylamine metabolic process"/>
    <property type="evidence" value="ECO:0007669"/>
    <property type="project" value="InterPro"/>
</dbReference>
<evidence type="ECO:0000256" key="2">
    <source>
        <dbReference type="ARBA" id="ARBA00022692"/>
    </source>
</evidence>
<evidence type="ECO:0000256" key="5">
    <source>
        <dbReference type="SAM" id="Phobius"/>
    </source>
</evidence>